<proteinExistence type="predicted"/>
<organism evidence="2 3">
    <name type="scientific">Rhodococcus pyridinivorans</name>
    <dbReference type="NCBI Taxonomy" id="103816"/>
    <lineage>
        <taxon>Bacteria</taxon>
        <taxon>Bacillati</taxon>
        <taxon>Actinomycetota</taxon>
        <taxon>Actinomycetes</taxon>
        <taxon>Mycobacteriales</taxon>
        <taxon>Nocardiaceae</taxon>
        <taxon>Rhodococcus</taxon>
    </lineage>
</organism>
<reference evidence="2 3" key="1">
    <citation type="submission" date="2020-10" db="EMBL/GenBank/DDBJ databases">
        <title>Whole genome sequence of oil-degrading bacteria Rhodococcus pyridinivorans strain 5Ap.</title>
        <authorList>
            <person name="Akhremchuk A.E."/>
            <person name="Valentovich L.N."/>
            <person name="Charniauskaya M.I."/>
            <person name="Bukliarevich H.A."/>
            <person name="Titok M.A."/>
        </authorList>
    </citation>
    <scope>NUCLEOTIDE SEQUENCE [LARGE SCALE GENOMIC DNA]</scope>
    <source>
        <strain evidence="2 3">5Ap</strain>
    </source>
</reference>
<gene>
    <name evidence="2" type="ORF">INP59_17265</name>
</gene>
<dbReference type="InterPro" id="IPR002575">
    <property type="entry name" value="Aminoglycoside_PTrfase"/>
</dbReference>
<evidence type="ECO:0000313" key="2">
    <source>
        <dbReference type="EMBL" id="QOV97669.1"/>
    </source>
</evidence>
<feature type="domain" description="Aminoglycoside phosphotransferase" evidence="1">
    <location>
        <begin position="91"/>
        <end position="245"/>
    </location>
</feature>
<dbReference type="EMBL" id="CP063450">
    <property type="protein sequence ID" value="QOV97669.1"/>
    <property type="molecule type" value="Genomic_DNA"/>
</dbReference>
<dbReference type="AlphaFoldDB" id="A0A7M2XJ40"/>
<dbReference type="RefSeq" id="WP_138843952.1">
    <property type="nucleotide sequence ID" value="NZ_CP040719.1"/>
</dbReference>
<keyword evidence="3" id="KW-1185">Reference proteome</keyword>
<dbReference type="Pfam" id="PF01636">
    <property type="entry name" value="APH"/>
    <property type="match status" value="1"/>
</dbReference>
<keyword evidence="2" id="KW-0808">Transferase</keyword>
<name>A0A7M2XJ40_9NOCA</name>
<evidence type="ECO:0000313" key="3">
    <source>
        <dbReference type="Proteomes" id="UP000593818"/>
    </source>
</evidence>
<dbReference type="Proteomes" id="UP000593818">
    <property type="component" value="Chromosome"/>
</dbReference>
<accession>A0A7M2XJ40</accession>
<protein>
    <submittedName>
        <fullName evidence="2">Phosphotransferase</fullName>
    </submittedName>
</protein>
<sequence>MPDALERLTPQQRHLLTQRFGRIVVVSDMSWGLVSTTVLEVDTDDGLLVVKAGGTPDRHIGREISAHERWTAPWVRCGRAARMVFADRATKLVVTEYLPGRLVLGTAASSRLDVYEQAGALLAQFHRQEHVVDEGYERSANTKTLRWLAAPHRIGPDVAGRLRSMVEGWPTPTATLVPTHGDWQSRNWLADDIGVVKVIDFGRAAMRPAGEDFERLAVREFLRVPGAEQAFLRGYGEDPREEDAWFRRRVRASVAVAVWAFHVGDDCYEAEGHRMIAEALGRFPVRSMRSSATSSSSWTG</sequence>
<dbReference type="GO" id="GO:0016740">
    <property type="term" value="F:transferase activity"/>
    <property type="evidence" value="ECO:0007669"/>
    <property type="project" value="UniProtKB-KW"/>
</dbReference>
<evidence type="ECO:0000259" key="1">
    <source>
        <dbReference type="Pfam" id="PF01636"/>
    </source>
</evidence>
<dbReference type="Gene3D" id="3.90.1200.10">
    <property type="match status" value="1"/>
</dbReference>
<dbReference type="InterPro" id="IPR011009">
    <property type="entry name" value="Kinase-like_dom_sf"/>
</dbReference>
<dbReference type="SUPFAM" id="SSF56112">
    <property type="entry name" value="Protein kinase-like (PK-like)"/>
    <property type="match status" value="1"/>
</dbReference>